<keyword evidence="11" id="KW-0560">Oxidoreductase</keyword>
<comment type="cofactor">
    <cofactor evidence="10">
        <name>[2Fe-2S] cluster</name>
        <dbReference type="ChEBI" id="CHEBI:190135"/>
    </cofactor>
    <text evidence="10">Binds 1 [2Fe-2S] cluster.</text>
</comment>
<dbReference type="NCBIfam" id="NF004638">
    <property type="entry name" value="PRK05988.1"/>
    <property type="match status" value="1"/>
</dbReference>
<dbReference type="PANTHER" id="PTHR10371:SF3">
    <property type="entry name" value="NADH DEHYDROGENASE [UBIQUINONE] FLAVOPROTEIN 2, MITOCHONDRIAL"/>
    <property type="match status" value="1"/>
</dbReference>
<evidence type="ECO:0000313" key="12">
    <source>
        <dbReference type="Proteomes" id="UP000254512"/>
    </source>
</evidence>
<evidence type="ECO:0000256" key="10">
    <source>
        <dbReference type="PIRSR" id="PIRSR000216-1"/>
    </source>
</evidence>
<dbReference type="InterPro" id="IPR041921">
    <property type="entry name" value="NuoE_N"/>
</dbReference>
<evidence type="ECO:0000256" key="6">
    <source>
        <dbReference type="ARBA" id="ARBA00023014"/>
    </source>
</evidence>
<feature type="binding site" evidence="10">
    <location>
        <position position="93"/>
    </location>
    <ligand>
        <name>[2Fe-2S] cluster</name>
        <dbReference type="ChEBI" id="CHEBI:190135"/>
    </ligand>
</feature>
<dbReference type="Proteomes" id="UP000254512">
    <property type="component" value="Unassembled WGS sequence"/>
</dbReference>
<feature type="binding site" evidence="10">
    <location>
        <position position="129"/>
    </location>
    <ligand>
        <name>[2Fe-2S] cluster</name>
        <dbReference type="ChEBI" id="CHEBI:190135"/>
    </ligand>
</feature>
<keyword evidence="4 10" id="KW-0479">Metal-binding</keyword>
<accession>A0A377J729</accession>
<dbReference type="AlphaFoldDB" id="A0A377J729"/>
<gene>
    <name evidence="11" type="primary">nuoE</name>
    <name evidence="11" type="ORF">NCTC11645_03276</name>
</gene>
<proteinExistence type="inferred from homology"/>
<feature type="binding site" evidence="10">
    <location>
        <position position="88"/>
    </location>
    <ligand>
        <name>[2Fe-2S] cluster</name>
        <dbReference type="ChEBI" id="CHEBI:190135"/>
    </ligand>
</feature>
<evidence type="ECO:0000256" key="4">
    <source>
        <dbReference type="ARBA" id="ARBA00022723"/>
    </source>
</evidence>
<dbReference type="PANTHER" id="PTHR10371">
    <property type="entry name" value="NADH DEHYDROGENASE UBIQUINONE FLAVOPROTEIN 2, MITOCHONDRIAL"/>
    <property type="match status" value="1"/>
</dbReference>
<feature type="binding site" evidence="10">
    <location>
        <position position="133"/>
    </location>
    <ligand>
        <name>[2Fe-2S] cluster</name>
        <dbReference type="ChEBI" id="CHEBI:190135"/>
    </ligand>
</feature>
<name>A0A377J729_GRIHO</name>
<protein>
    <recommendedName>
        <fullName evidence="2">NADH-quinone oxidoreductase subunit E</fullName>
    </recommendedName>
    <alternativeName>
        <fullName evidence="7">NADH dehydrogenase I subunit E</fullName>
    </alternativeName>
    <alternativeName>
        <fullName evidence="8">NDH-1 subunit E</fullName>
    </alternativeName>
</protein>
<comment type="cofactor">
    <cofactor evidence="9">
        <name>[2Fe-2S] cluster</name>
        <dbReference type="ChEBI" id="CHEBI:190135"/>
    </cofactor>
</comment>
<dbReference type="GeneID" id="58894385"/>
<dbReference type="KEGG" id="gho:AL542_00675"/>
<evidence type="ECO:0000256" key="1">
    <source>
        <dbReference type="ARBA" id="ARBA00010643"/>
    </source>
</evidence>
<dbReference type="Pfam" id="PF01257">
    <property type="entry name" value="2Fe-2S_thioredx"/>
    <property type="match status" value="1"/>
</dbReference>
<evidence type="ECO:0000313" key="11">
    <source>
        <dbReference type="EMBL" id="STO98291.1"/>
    </source>
</evidence>
<dbReference type="GO" id="GO:0051537">
    <property type="term" value="F:2 iron, 2 sulfur cluster binding"/>
    <property type="evidence" value="ECO:0007669"/>
    <property type="project" value="UniProtKB-KW"/>
</dbReference>
<evidence type="ECO:0000256" key="5">
    <source>
        <dbReference type="ARBA" id="ARBA00023004"/>
    </source>
</evidence>
<keyword evidence="3 10" id="KW-0001">2Fe-2S</keyword>
<evidence type="ECO:0000256" key="8">
    <source>
        <dbReference type="ARBA" id="ARBA00032788"/>
    </source>
</evidence>
<evidence type="ECO:0000256" key="7">
    <source>
        <dbReference type="ARBA" id="ARBA00031580"/>
    </source>
</evidence>
<keyword evidence="5 10" id="KW-0408">Iron</keyword>
<dbReference type="SUPFAM" id="SSF52833">
    <property type="entry name" value="Thioredoxin-like"/>
    <property type="match status" value="1"/>
</dbReference>
<dbReference type="CDD" id="cd03081">
    <property type="entry name" value="TRX_Fd_NuoE_FDH_gamma"/>
    <property type="match status" value="1"/>
</dbReference>
<dbReference type="PIRSF" id="PIRSF000216">
    <property type="entry name" value="NADH_DH_24kDa"/>
    <property type="match status" value="1"/>
</dbReference>
<organism evidence="11 12">
    <name type="scientific">Grimontia hollisae</name>
    <name type="common">Vibrio hollisae</name>
    <dbReference type="NCBI Taxonomy" id="673"/>
    <lineage>
        <taxon>Bacteria</taxon>
        <taxon>Pseudomonadati</taxon>
        <taxon>Pseudomonadota</taxon>
        <taxon>Gammaproteobacteria</taxon>
        <taxon>Vibrionales</taxon>
        <taxon>Vibrionaceae</taxon>
        <taxon>Grimontia</taxon>
    </lineage>
</organism>
<reference evidence="11 12" key="1">
    <citation type="submission" date="2018-06" db="EMBL/GenBank/DDBJ databases">
        <authorList>
            <consortium name="Pathogen Informatics"/>
            <person name="Doyle S."/>
        </authorList>
    </citation>
    <scope>NUCLEOTIDE SEQUENCE [LARGE SCALE GENOMIC DNA]</scope>
    <source>
        <strain evidence="11 12">NCTC11645</strain>
    </source>
</reference>
<dbReference type="GO" id="GO:0046872">
    <property type="term" value="F:metal ion binding"/>
    <property type="evidence" value="ECO:0007669"/>
    <property type="project" value="UniProtKB-KW"/>
</dbReference>
<evidence type="ECO:0000256" key="2">
    <source>
        <dbReference type="ARBA" id="ARBA00019898"/>
    </source>
</evidence>
<dbReference type="STRING" id="673.AL542_00675"/>
<sequence length="171" mass="18873">MKQQAQHSALTDQERVVVAEAINTLKTKPGALLPILHEIQHHLSYVPPAAVPMIARGLNLSNADVHGVISFYHEFRNQPPGSHVIQICRAESCQSMGSQTLERHAFSRLGIGFHETTKDKNFTLEPVYCLGNCMYSPCVRVGDDIHGDMNDDAFDSLVNSLITQVVEVKAP</sequence>
<dbReference type="Gene3D" id="3.40.30.10">
    <property type="entry name" value="Glutaredoxin"/>
    <property type="match status" value="1"/>
</dbReference>
<dbReference type="Gene3D" id="1.10.10.1590">
    <property type="entry name" value="NADH-quinone oxidoreductase subunit E"/>
    <property type="match status" value="1"/>
</dbReference>
<evidence type="ECO:0000256" key="9">
    <source>
        <dbReference type="ARBA" id="ARBA00034078"/>
    </source>
</evidence>
<evidence type="ECO:0000256" key="3">
    <source>
        <dbReference type="ARBA" id="ARBA00022714"/>
    </source>
</evidence>
<dbReference type="EMBL" id="UGHD01000003">
    <property type="protein sequence ID" value="STO98291.1"/>
    <property type="molecule type" value="Genomic_DNA"/>
</dbReference>
<dbReference type="InterPro" id="IPR002023">
    <property type="entry name" value="NuoE-like"/>
</dbReference>
<keyword evidence="6 10" id="KW-0411">Iron-sulfur</keyword>
<dbReference type="RefSeq" id="WP_005504429.1">
    <property type="nucleotide sequence ID" value="NZ_CABMOB010000001.1"/>
</dbReference>
<comment type="similarity">
    <text evidence="1">Belongs to the complex I 24 kDa subunit family.</text>
</comment>
<dbReference type="InterPro" id="IPR036249">
    <property type="entry name" value="Thioredoxin-like_sf"/>
</dbReference>
<dbReference type="GO" id="GO:0003954">
    <property type="term" value="F:NADH dehydrogenase activity"/>
    <property type="evidence" value="ECO:0007669"/>
    <property type="project" value="TreeGrafter"/>
</dbReference>